<dbReference type="Proteomes" id="UP001470230">
    <property type="component" value="Unassembled WGS sequence"/>
</dbReference>
<feature type="compositionally biased region" description="Low complexity" evidence="1">
    <location>
        <begin position="82"/>
        <end position="95"/>
    </location>
</feature>
<dbReference type="EMBL" id="JAPFFF010000001">
    <property type="protein sequence ID" value="KAK8899833.1"/>
    <property type="molecule type" value="Genomic_DNA"/>
</dbReference>
<protein>
    <submittedName>
        <fullName evidence="2">Uncharacterized protein</fullName>
    </submittedName>
</protein>
<accession>A0ABR2L915</accession>
<name>A0ABR2L915_9EUKA</name>
<feature type="compositionally biased region" description="Basic and acidic residues" evidence="1">
    <location>
        <begin position="41"/>
        <end position="54"/>
    </location>
</feature>
<comment type="caution">
    <text evidence="2">The sequence shown here is derived from an EMBL/GenBank/DDBJ whole genome shotgun (WGS) entry which is preliminary data.</text>
</comment>
<evidence type="ECO:0000256" key="1">
    <source>
        <dbReference type="SAM" id="MobiDB-lite"/>
    </source>
</evidence>
<proteinExistence type="predicted"/>
<gene>
    <name evidence="2" type="ORF">M9Y10_002155</name>
</gene>
<feature type="region of interest" description="Disordered" evidence="1">
    <location>
        <begin position="27"/>
        <end position="95"/>
    </location>
</feature>
<organism evidence="2 3">
    <name type="scientific">Tritrichomonas musculus</name>
    <dbReference type="NCBI Taxonomy" id="1915356"/>
    <lineage>
        <taxon>Eukaryota</taxon>
        <taxon>Metamonada</taxon>
        <taxon>Parabasalia</taxon>
        <taxon>Tritrichomonadida</taxon>
        <taxon>Tritrichomonadidae</taxon>
        <taxon>Tritrichomonas</taxon>
    </lineage>
</organism>
<evidence type="ECO:0000313" key="3">
    <source>
        <dbReference type="Proteomes" id="UP001470230"/>
    </source>
</evidence>
<sequence length="146" mass="17262">MDEDFDSSFHDSDFDWEFNAPHWHDFEKEDDFDNPDSWFDEQQKKNQSIEKAQKEFSQSYNKETHKTRHPTRIPVSKVKGIKSQNSKNKSTTNFSSKFLSESHSSFSKTTIMKDDKSRTIVTSNNSKFYSKLPVRVPLKEKRTNLK</sequence>
<reference evidence="2 3" key="1">
    <citation type="submission" date="2024-04" db="EMBL/GenBank/DDBJ databases">
        <title>Tritrichomonas musculus Genome.</title>
        <authorList>
            <person name="Alves-Ferreira E."/>
            <person name="Grigg M."/>
            <person name="Lorenzi H."/>
            <person name="Galac M."/>
        </authorList>
    </citation>
    <scope>NUCLEOTIDE SEQUENCE [LARGE SCALE GENOMIC DNA]</scope>
    <source>
        <strain evidence="2 3">EAF2021</strain>
    </source>
</reference>
<evidence type="ECO:0000313" key="2">
    <source>
        <dbReference type="EMBL" id="KAK8899833.1"/>
    </source>
</evidence>
<keyword evidence="3" id="KW-1185">Reference proteome</keyword>